<feature type="compositionally biased region" description="Basic residues" evidence="1">
    <location>
        <begin position="135"/>
        <end position="147"/>
    </location>
</feature>
<dbReference type="AlphaFoldDB" id="A0AA40G8D9"/>
<keyword evidence="4" id="KW-1185">Reference proteome</keyword>
<keyword evidence="2" id="KW-0472">Membrane</keyword>
<feature type="compositionally biased region" description="Polar residues" evidence="1">
    <location>
        <begin position="161"/>
        <end position="173"/>
    </location>
</feature>
<feature type="compositionally biased region" description="Low complexity" evidence="1">
    <location>
        <begin position="148"/>
        <end position="160"/>
    </location>
</feature>
<name>A0AA40G8D9_9HYME</name>
<feature type="compositionally biased region" description="Polar residues" evidence="1">
    <location>
        <begin position="121"/>
        <end position="131"/>
    </location>
</feature>
<proteinExistence type="predicted"/>
<dbReference type="Proteomes" id="UP001177670">
    <property type="component" value="Unassembled WGS sequence"/>
</dbReference>
<accession>A0AA40G8D9</accession>
<reference evidence="3" key="1">
    <citation type="submission" date="2021-10" db="EMBL/GenBank/DDBJ databases">
        <title>Melipona bicolor Genome sequencing and assembly.</title>
        <authorList>
            <person name="Araujo N.S."/>
            <person name="Arias M.C."/>
        </authorList>
    </citation>
    <scope>NUCLEOTIDE SEQUENCE</scope>
    <source>
        <strain evidence="3">USP_2M_L1-L4_2017</strain>
        <tissue evidence="3">Whole body</tissue>
    </source>
</reference>
<feature type="transmembrane region" description="Helical" evidence="2">
    <location>
        <begin position="55"/>
        <end position="82"/>
    </location>
</feature>
<sequence length="204" mass="22845">MAVQTPISDEVYRDRSVPFSCCNLRAMTPCEHTEILEAEVKTINTNGCVGVVASVIFRIVIVAYVMTSTLVVIQVFLAFLITKIIRKLLCGKCRPYHFPKILVNESTSTSLNTTSSETDGQDFSSSSTNWESRTKSTKKRDKRKRNNKSNQRDNSNSSSSPFDSSPGTKNSNRICRILDAARIKPSAHEEHTISKKRLHDDGTR</sequence>
<keyword evidence="2" id="KW-0812">Transmembrane</keyword>
<evidence type="ECO:0000313" key="3">
    <source>
        <dbReference type="EMBL" id="KAK1132984.1"/>
    </source>
</evidence>
<comment type="caution">
    <text evidence="3">The sequence shown here is derived from an EMBL/GenBank/DDBJ whole genome shotgun (WGS) entry which is preliminary data.</text>
</comment>
<keyword evidence="2" id="KW-1133">Transmembrane helix</keyword>
<feature type="compositionally biased region" description="Basic and acidic residues" evidence="1">
    <location>
        <begin position="179"/>
        <end position="204"/>
    </location>
</feature>
<organism evidence="3 4">
    <name type="scientific">Melipona bicolor</name>
    <dbReference type="NCBI Taxonomy" id="60889"/>
    <lineage>
        <taxon>Eukaryota</taxon>
        <taxon>Metazoa</taxon>
        <taxon>Ecdysozoa</taxon>
        <taxon>Arthropoda</taxon>
        <taxon>Hexapoda</taxon>
        <taxon>Insecta</taxon>
        <taxon>Pterygota</taxon>
        <taxon>Neoptera</taxon>
        <taxon>Endopterygota</taxon>
        <taxon>Hymenoptera</taxon>
        <taxon>Apocrita</taxon>
        <taxon>Aculeata</taxon>
        <taxon>Apoidea</taxon>
        <taxon>Anthophila</taxon>
        <taxon>Apidae</taxon>
        <taxon>Melipona</taxon>
    </lineage>
</organism>
<evidence type="ECO:0000256" key="2">
    <source>
        <dbReference type="SAM" id="Phobius"/>
    </source>
</evidence>
<evidence type="ECO:0000313" key="4">
    <source>
        <dbReference type="Proteomes" id="UP001177670"/>
    </source>
</evidence>
<gene>
    <name evidence="3" type="ORF">K0M31_014348</name>
</gene>
<evidence type="ECO:0000256" key="1">
    <source>
        <dbReference type="SAM" id="MobiDB-lite"/>
    </source>
</evidence>
<protein>
    <submittedName>
        <fullName evidence="3">Uncharacterized protein</fullName>
    </submittedName>
</protein>
<dbReference type="EMBL" id="JAHYIQ010000004">
    <property type="protein sequence ID" value="KAK1132984.1"/>
    <property type="molecule type" value="Genomic_DNA"/>
</dbReference>
<feature type="compositionally biased region" description="Low complexity" evidence="1">
    <location>
        <begin position="109"/>
        <end position="118"/>
    </location>
</feature>
<feature type="region of interest" description="Disordered" evidence="1">
    <location>
        <begin position="109"/>
        <end position="204"/>
    </location>
</feature>